<evidence type="ECO:0000313" key="2">
    <source>
        <dbReference type="Proteomes" id="UP000006633"/>
    </source>
</evidence>
<dbReference type="AlphaFoldDB" id="D6ZZP9"/>
<dbReference type="KEGG" id="sno:Snov_3974"/>
<organism evidence="1 2">
    <name type="scientific">Ancylobacter novellus (strain ATCC 8093 / DSM 506 / JCM 20403 / CCM 1077 / IAM 12100 / NBRC 12443 / NCIMB 10456)</name>
    <name type="common">Starkeya novella</name>
    <dbReference type="NCBI Taxonomy" id="639283"/>
    <lineage>
        <taxon>Bacteria</taxon>
        <taxon>Pseudomonadati</taxon>
        <taxon>Pseudomonadota</taxon>
        <taxon>Alphaproteobacteria</taxon>
        <taxon>Hyphomicrobiales</taxon>
        <taxon>Xanthobacteraceae</taxon>
        <taxon>Ancylobacter</taxon>
    </lineage>
</organism>
<dbReference type="HOGENOM" id="CLU_1085066_0_0_5"/>
<protein>
    <submittedName>
        <fullName evidence="1">Transmembrane anti-sigma factor</fullName>
    </submittedName>
</protein>
<keyword evidence="1" id="KW-0812">Transmembrane</keyword>
<reference evidence="1 2" key="1">
    <citation type="journal article" date="2012" name="Stand. Genomic Sci.">
        <title>Complete genome sequence of the facultatively chemolithoautotrophic and methylotrophic alpha Proteobacterium Starkeya novella type strain (ATCC 8093(T)).</title>
        <authorList>
            <person name="Kappler U."/>
            <person name="Davenport K."/>
            <person name="Beatson S."/>
            <person name="Lucas S."/>
            <person name="Lapidus A."/>
            <person name="Copeland A."/>
            <person name="Berry K.W."/>
            <person name="Glavina Del Rio T."/>
            <person name="Hammon N."/>
            <person name="Dalin E."/>
            <person name="Tice H."/>
            <person name="Pitluck S."/>
            <person name="Richardson P."/>
            <person name="Bruce D."/>
            <person name="Goodwin L.A."/>
            <person name="Han C."/>
            <person name="Tapia R."/>
            <person name="Detter J.C."/>
            <person name="Chang Y.J."/>
            <person name="Jeffries C.D."/>
            <person name="Land M."/>
            <person name="Hauser L."/>
            <person name="Kyrpides N.C."/>
            <person name="Goker M."/>
            <person name="Ivanova N."/>
            <person name="Klenk H.P."/>
            <person name="Woyke T."/>
        </authorList>
    </citation>
    <scope>NUCLEOTIDE SEQUENCE [LARGE SCALE GENOMIC DNA]</scope>
    <source>
        <strain evidence="2">ATCC 8093 / DSM 506 / JCM 20403 / CCM 1077 / IAM 12100 / NBRC 12443 / NCIMB 10456</strain>
    </source>
</reference>
<keyword evidence="1" id="KW-0472">Membrane</keyword>
<dbReference type="STRING" id="639283.Snov_3974"/>
<dbReference type="Proteomes" id="UP000006633">
    <property type="component" value="Chromosome"/>
</dbReference>
<dbReference type="eggNOG" id="COG5662">
    <property type="taxonomic scope" value="Bacteria"/>
</dbReference>
<gene>
    <name evidence="1" type="ordered locus">Snov_3974</name>
</gene>
<accession>D6ZZP9</accession>
<proteinExistence type="predicted"/>
<keyword evidence="2" id="KW-1185">Reference proteome</keyword>
<dbReference type="OrthoDB" id="9152892at2"/>
<evidence type="ECO:0000313" key="1">
    <source>
        <dbReference type="EMBL" id="ADH91244.1"/>
    </source>
</evidence>
<dbReference type="EMBL" id="CP002026">
    <property type="protein sequence ID" value="ADH91244.1"/>
    <property type="molecule type" value="Genomic_DNA"/>
</dbReference>
<dbReference type="RefSeq" id="WP_013168745.1">
    <property type="nucleotide sequence ID" value="NC_014217.1"/>
</dbReference>
<sequence>MTPHIDPVSDEDLQAYVDDQLTVARRIDVEAYLSANPSAASRVMADLRIRDELRLSLAETPRGASTATARIATAEAARRLERALSRERWLRGLRIAATVALLIGAGWFANAQFGHLGVSRVVASDLPPAYVDDAVRAHRTALVRAGMPSQRAGQGYDPAEIRAATAIVMPALPEGWQVEDVQVFPSAFGPSVELAVKTKDLGTVSLFAVRPGGFDVVPATTVPKDELNAAYWQMGEVAYALVAQPGPEASPREIDRAAARLARSLY</sequence>
<name>D6ZZP9_ANCN5</name>